<dbReference type="PROSITE" id="PS50011">
    <property type="entry name" value="PROTEIN_KINASE_DOM"/>
    <property type="match status" value="1"/>
</dbReference>
<organism evidence="3">
    <name type="scientific">Salvia splendens</name>
    <name type="common">Scarlet sage</name>
    <dbReference type="NCBI Taxonomy" id="180675"/>
    <lineage>
        <taxon>Eukaryota</taxon>
        <taxon>Viridiplantae</taxon>
        <taxon>Streptophyta</taxon>
        <taxon>Embryophyta</taxon>
        <taxon>Tracheophyta</taxon>
        <taxon>Spermatophyta</taxon>
        <taxon>Magnoliopsida</taxon>
        <taxon>eudicotyledons</taxon>
        <taxon>Gunneridae</taxon>
        <taxon>Pentapetalae</taxon>
        <taxon>asterids</taxon>
        <taxon>lamiids</taxon>
        <taxon>Lamiales</taxon>
        <taxon>Lamiaceae</taxon>
        <taxon>Nepetoideae</taxon>
        <taxon>Mentheae</taxon>
        <taxon>Salviinae</taxon>
        <taxon>Salvia</taxon>
        <taxon>Salvia subgen. Calosphace</taxon>
        <taxon>core Calosphace</taxon>
    </lineage>
</organism>
<reference evidence="3" key="2">
    <citation type="submission" date="2020-08" db="EMBL/GenBank/DDBJ databases">
        <title>Plant Genome Project.</title>
        <authorList>
            <person name="Zhang R.-G."/>
        </authorList>
    </citation>
    <scope>NUCLEOTIDE SEQUENCE</scope>
    <source>
        <strain evidence="3">Huo1</strain>
        <tissue evidence="3">Leaf</tissue>
    </source>
</reference>
<comment type="caution">
    <text evidence="3">The sequence shown here is derived from an EMBL/GenBank/DDBJ whole genome shotgun (WGS) entry which is preliminary data.</text>
</comment>
<dbReference type="PANTHER" id="PTHR27003">
    <property type="entry name" value="OS07G0166700 PROTEIN"/>
    <property type="match status" value="1"/>
</dbReference>
<feature type="domain" description="Protein kinase" evidence="2">
    <location>
        <begin position="1"/>
        <end position="290"/>
    </location>
</feature>
<dbReference type="GO" id="GO:0005524">
    <property type="term" value="F:ATP binding"/>
    <property type="evidence" value="ECO:0007669"/>
    <property type="project" value="InterPro"/>
</dbReference>
<dbReference type="InterPro" id="IPR011009">
    <property type="entry name" value="Kinase-like_dom_sf"/>
</dbReference>
<dbReference type="EMBL" id="PNBA02000012">
    <property type="protein sequence ID" value="KAG6405864.1"/>
    <property type="molecule type" value="Genomic_DNA"/>
</dbReference>
<feature type="region of interest" description="Disordered" evidence="1">
    <location>
        <begin position="23"/>
        <end position="43"/>
    </location>
</feature>
<evidence type="ECO:0000313" key="4">
    <source>
        <dbReference type="Proteomes" id="UP000298416"/>
    </source>
</evidence>
<reference evidence="3" key="1">
    <citation type="submission" date="2018-01" db="EMBL/GenBank/DDBJ databases">
        <authorList>
            <person name="Mao J.F."/>
        </authorList>
    </citation>
    <scope>NUCLEOTIDE SEQUENCE</scope>
    <source>
        <strain evidence="3">Huo1</strain>
        <tissue evidence="3">Leaf</tissue>
    </source>
</reference>
<dbReference type="InterPro" id="IPR045272">
    <property type="entry name" value="ANXUR1/2-like"/>
</dbReference>
<protein>
    <recommendedName>
        <fullName evidence="2">Protein kinase domain-containing protein</fullName>
    </recommendedName>
</protein>
<evidence type="ECO:0000313" key="3">
    <source>
        <dbReference type="EMBL" id="KAG6405864.1"/>
    </source>
</evidence>
<evidence type="ECO:0000259" key="2">
    <source>
        <dbReference type="PROSITE" id="PS50011"/>
    </source>
</evidence>
<sequence>MADVVKDLELALELQQKRRKMVEDVMGSSITSGDSDQKNGKKKAATNNLTQRWWWDPFGILPRQPSKLKPQEVYKGYQYLEGDKKTVTVRSSRATDSRVSMAHELQTKKEIQRTSSPLQDHVVSLIGICIGAIRGLRFIHSTVQQAMLHRDLKSTNIWLDENWIPKVSGWGLSKKKGNNQVQSIIRSNYVRGEELTEKSCVYSFGLILFEVLFAEKESNRWLDKDQGLLAQWIKSCMRNNFPGCIAPFLVGRTPPDSLKIFIEGADRCLLDYGIDRPSMADIEERLEAALQLQEETEASKGIQPRRS</sequence>
<dbReference type="GO" id="GO:0004714">
    <property type="term" value="F:transmembrane receptor protein tyrosine kinase activity"/>
    <property type="evidence" value="ECO:0007669"/>
    <property type="project" value="InterPro"/>
</dbReference>
<dbReference type="Proteomes" id="UP000298416">
    <property type="component" value="Unassembled WGS sequence"/>
</dbReference>
<dbReference type="GO" id="GO:0005886">
    <property type="term" value="C:plasma membrane"/>
    <property type="evidence" value="ECO:0007669"/>
    <property type="project" value="TreeGrafter"/>
</dbReference>
<dbReference type="AlphaFoldDB" id="A0A8X8X4B2"/>
<name>A0A8X8X4B2_SALSN</name>
<accession>A0A8X8X4B2</accession>
<dbReference type="Gene3D" id="1.10.510.10">
    <property type="entry name" value="Transferase(Phosphotransferase) domain 1"/>
    <property type="match status" value="1"/>
</dbReference>
<dbReference type="GO" id="GO:0009506">
    <property type="term" value="C:plasmodesma"/>
    <property type="evidence" value="ECO:0007669"/>
    <property type="project" value="TreeGrafter"/>
</dbReference>
<gene>
    <name evidence="3" type="ORF">SASPL_133458</name>
</gene>
<dbReference type="PANTHER" id="PTHR27003:SF460">
    <property type="entry name" value="RECEPTOR-LIKE PROTEIN KINASE FERONIA"/>
    <property type="match status" value="1"/>
</dbReference>
<dbReference type="SUPFAM" id="SSF56112">
    <property type="entry name" value="Protein kinase-like (PK-like)"/>
    <property type="match status" value="1"/>
</dbReference>
<keyword evidence="4" id="KW-1185">Reference proteome</keyword>
<dbReference type="InterPro" id="IPR000719">
    <property type="entry name" value="Prot_kinase_dom"/>
</dbReference>
<evidence type="ECO:0000256" key="1">
    <source>
        <dbReference type="SAM" id="MobiDB-lite"/>
    </source>
</evidence>
<proteinExistence type="predicted"/>
<dbReference type="Pfam" id="PF00069">
    <property type="entry name" value="Pkinase"/>
    <property type="match status" value="1"/>
</dbReference>